<comment type="pathway">
    <text evidence="4">Quinol/quinone metabolism; menaquinone biosynthesis; menaquinol from 1,4-dihydroxy-2-naphthoate: step 2/2.</text>
</comment>
<keyword evidence="4" id="KW-0474">Menaquinone biosynthesis</keyword>
<dbReference type="PROSITE" id="PS01183">
    <property type="entry name" value="UBIE_1"/>
    <property type="match status" value="1"/>
</dbReference>
<comment type="caution">
    <text evidence="5">The sequence shown here is derived from an EMBL/GenBank/DDBJ whole genome shotgun (WGS) entry which is preliminary data.</text>
</comment>
<dbReference type="Pfam" id="PF01209">
    <property type="entry name" value="Ubie_methyltran"/>
    <property type="match status" value="1"/>
</dbReference>
<evidence type="ECO:0000313" key="5">
    <source>
        <dbReference type="EMBL" id="KUK23596.1"/>
    </source>
</evidence>
<sequence length="229" mass="26493">MGGKTKKHAMKLFDRIAERYDLLNRILSFGMDTKWRKRVVELILEVNPEKVLDLATGTGDVARLLKRKAPHLKITGLDSSSKMLEIAEKRLKDGEFIVGDAHNLPFYDRSFDAITVAFGFRNFSDRRRVLRECRRVLKRKGRLVILELLPPNTKRFTGKIYSFYLKTWVPFVGGLFSGDFHAYRYLSTSVLNFLTPDQIVEMMKEEGFEVSFEPLFFSVAGIFIGDLIW</sequence>
<dbReference type="PANTHER" id="PTHR43591">
    <property type="entry name" value="METHYLTRANSFERASE"/>
    <property type="match status" value="1"/>
</dbReference>
<comment type="catalytic activity">
    <reaction evidence="4">
        <text>a 2-demethylmenaquinol + S-adenosyl-L-methionine = a menaquinol + S-adenosyl-L-homocysteine + H(+)</text>
        <dbReference type="Rhea" id="RHEA:42640"/>
        <dbReference type="Rhea" id="RHEA-COMP:9539"/>
        <dbReference type="Rhea" id="RHEA-COMP:9563"/>
        <dbReference type="ChEBI" id="CHEBI:15378"/>
        <dbReference type="ChEBI" id="CHEBI:18151"/>
        <dbReference type="ChEBI" id="CHEBI:55437"/>
        <dbReference type="ChEBI" id="CHEBI:57856"/>
        <dbReference type="ChEBI" id="CHEBI:59789"/>
        <dbReference type="EC" id="2.1.1.163"/>
    </reaction>
</comment>
<dbReference type="Gene3D" id="3.40.50.150">
    <property type="entry name" value="Vaccinia Virus protein VP39"/>
    <property type="match status" value="1"/>
</dbReference>
<evidence type="ECO:0000256" key="4">
    <source>
        <dbReference type="HAMAP-Rule" id="MF_01813"/>
    </source>
</evidence>
<dbReference type="GO" id="GO:0009234">
    <property type="term" value="P:menaquinone biosynthetic process"/>
    <property type="evidence" value="ECO:0007669"/>
    <property type="project" value="UniProtKB-UniRule"/>
</dbReference>
<comment type="function">
    <text evidence="4">Methyltransferase required for the conversion of demethylmenaquinol (DMKH2) to menaquinol (MKH2).</text>
</comment>
<organism evidence="5 6">
    <name type="scientific">Thermotoga petrophila</name>
    <dbReference type="NCBI Taxonomy" id="93929"/>
    <lineage>
        <taxon>Bacteria</taxon>
        <taxon>Thermotogati</taxon>
        <taxon>Thermotogota</taxon>
        <taxon>Thermotogae</taxon>
        <taxon>Thermotogales</taxon>
        <taxon>Thermotogaceae</taxon>
        <taxon>Thermotoga</taxon>
    </lineage>
</organism>
<evidence type="ECO:0000256" key="1">
    <source>
        <dbReference type="ARBA" id="ARBA00022603"/>
    </source>
</evidence>
<gene>
    <name evidence="4" type="primary">menG</name>
    <name evidence="5" type="ORF">XD57_0317</name>
</gene>
<evidence type="ECO:0000256" key="3">
    <source>
        <dbReference type="ARBA" id="ARBA00022691"/>
    </source>
</evidence>
<dbReference type="UniPathway" id="UPA00079">
    <property type="reaction ID" value="UER00169"/>
</dbReference>
<dbReference type="InterPro" id="IPR004033">
    <property type="entry name" value="UbiE/COQ5_MeTrFase"/>
</dbReference>
<dbReference type="GO" id="GO:0043770">
    <property type="term" value="F:demethylmenaquinone methyltransferase activity"/>
    <property type="evidence" value="ECO:0007669"/>
    <property type="project" value="UniProtKB-UniRule"/>
</dbReference>
<dbReference type="SUPFAM" id="SSF53335">
    <property type="entry name" value="S-adenosyl-L-methionine-dependent methyltransferases"/>
    <property type="match status" value="1"/>
</dbReference>
<feature type="binding site" evidence="4">
    <location>
        <position position="58"/>
    </location>
    <ligand>
        <name>S-adenosyl-L-methionine</name>
        <dbReference type="ChEBI" id="CHEBI:59789"/>
    </ligand>
</feature>
<dbReference type="PROSITE" id="PS51608">
    <property type="entry name" value="SAM_MT_UBIE"/>
    <property type="match status" value="1"/>
</dbReference>
<accession>A0A101ERK2</accession>
<reference evidence="5 6" key="1">
    <citation type="journal article" date="2015" name="MBio">
        <title>Genome-Resolved Metagenomic Analysis Reveals Roles for Candidate Phyla and Other Microbial Community Members in Biogeochemical Transformations in Oil Reservoirs.</title>
        <authorList>
            <person name="Hu P."/>
            <person name="Tom L."/>
            <person name="Singh A."/>
            <person name="Thomas B.C."/>
            <person name="Baker B.J."/>
            <person name="Piceno Y.M."/>
            <person name="Andersen G.L."/>
            <person name="Banfield J.F."/>
        </authorList>
    </citation>
    <scope>NUCLEOTIDE SEQUENCE [LARGE SCALE GENOMIC DNA]</scope>
    <source>
        <strain evidence="5">46_26</strain>
    </source>
</reference>
<dbReference type="HAMAP" id="MF_01813">
    <property type="entry name" value="MenG_UbiE_methyltr"/>
    <property type="match status" value="1"/>
</dbReference>
<feature type="binding site" evidence="4">
    <location>
        <begin position="100"/>
        <end position="101"/>
    </location>
    <ligand>
        <name>S-adenosyl-L-methionine</name>
        <dbReference type="ChEBI" id="CHEBI:59789"/>
    </ligand>
</feature>
<dbReference type="PATRIC" id="fig|93930.3.peg.1100"/>
<dbReference type="InterPro" id="IPR029063">
    <property type="entry name" value="SAM-dependent_MTases_sf"/>
</dbReference>
<dbReference type="AlphaFoldDB" id="A0A101ERK2"/>
<evidence type="ECO:0000313" key="6">
    <source>
        <dbReference type="Proteomes" id="UP000058636"/>
    </source>
</evidence>
<comment type="caution">
    <text evidence="4">Lacks conserved residue(s) required for the propagation of feature annotation.</text>
</comment>
<comment type="similarity">
    <text evidence="4">Belongs to the class I-like SAM-binding methyltransferase superfamily. MenG/UbiE family.</text>
</comment>
<evidence type="ECO:0000256" key="2">
    <source>
        <dbReference type="ARBA" id="ARBA00022679"/>
    </source>
</evidence>
<dbReference type="NCBIfam" id="NF001244">
    <property type="entry name" value="PRK00216.1-5"/>
    <property type="match status" value="1"/>
</dbReference>
<dbReference type="CDD" id="cd02440">
    <property type="entry name" value="AdoMet_MTases"/>
    <property type="match status" value="1"/>
</dbReference>
<proteinExistence type="inferred from homology"/>
<keyword evidence="1 4" id="KW-0489">Methyltransferase</keyword>
<dbReference type="GO" id="GO:0032259">
    <property type="term" value="P:methylation"/>
    <property type="evidence" value="ECO:0007669"/>
    <property type="project" value="UniProtKB-KW"/>
</dbReference>
<dbReference type="PANTHER" id="PTHR43591:SF24">
    <property type="entry name" value="2-METHOXY-6-POLYPRENYL-1,4-BENZOQUINOL METHYLASE, MITOCHONDRIAL"/>
    <property type="match status" value="1"/>
</dbReference>
<keyword evidence="2 4" id="KW-0808">Transferase</keyword>
<dbReference type="EMBL" id="LGFG01000014">
    <property type="protein sequence ID" value="KUK23596.1"/>
    <property type="molecule type" value="Genomic_DNA"/>
</dbReference>
<keyword evidence="3 4" id="KW-0949">S-adenosyl-L-methionine</keyword>
<protein>
    <recommendedName>
        <fullName evidence="4">Demethylmenaquinone methyltransferase</fullName>
        <ecNumber evidence="4">2.1.1.163</ecNumber>
    </recommendedName>
</protein>
<dbReference type="Proteomes" id="UP000058636">
    <property type="component" value="Unassembled WGS sequence"/>
</dbReference>
<feature type="binding site" evidence="4">
    <location>
        <position position="78"/>
    </location>
    <ligand>
        <name>S-adenosyl-L-methionine</name>
        <dbReference type="ChEBI" id="CHEBI:59789"/>
    </ligand>
</feature>
<dbReference type="NCBIfam" id="TIGR01934">
    <property type="entry name" value="MenG_MenH_UbiE"/>
    <property type="match status" value="1"/>
</dbReference>
<name>A0A101ERK2_9THEM</name>
<dbReference type="InterPro" id="IPR023576">
    <property type="entry name" value="UbiE/COQ5_MeTrFase_CS"/>
</dbReference>
<dbReference type="EC" id="2.1.1.163" evidence="4"/>